<dbReference type="STRING" id="50429.A0A2B4SVR7"/>
<dbReference type="FunFam" id="3.40.33.10:FF:000002">
    <property type="entry name" value="Golgi-associated plant pathogenesis-related protein 1"/>
    <property type="match status" value="2"/>
</dbReference>
<evidence type="ECO:0000313" key="3">
    <source>
        <dbReference type="EMBL" id="PFX34774.1"/>
    </source>
</evidence>
<reference evidence="4" key="1">
    <citation type="journal article" date="2017" name="bioRxiv">
        <title>Comparative analysis of the genomes of Stylophora pistillata and Acropora digitifera provides evidence for extensive differences between species of corals.</title>
        <authorList>
            <person name="Voolstra C.R."/>
            <person name="Li Y."/>
            <person name="Liew Y.J."/>
            <person name="Baumgarten S."/>
            <person name="Zoccola D."/>
            <person name="Flot J.-F."/>
            <person name="Tambutte S."/>
            <person name="Allemand D."/>
            <person name="Aranda M."/>
        </authorList>
    </citation>
    <scope>NUCLEOTIDE SEQUENCE [LARGE SCALE GENOMIC DNA]</scope>
</reference>
<organism evidence="3 4">
    <name type="scientific">Stylophora pistillata</name>
    <name type="common">Smooth cauliflower coral</name>
    <dbReference type="NCBI Taxonomy" id="50429"/>
    <lineage>
        <taxon>Eukaryota</taxon>
        <taxon>Metazoa</taxon>
        <taxon>Cnidaria</taxon>
        <taxon>Anthozoa</taxon>
        <taxon>Hexacorallia</taxon>
        <taxon>Scleractinia</taxon>
        <taxon>Astrocoeniina</taxon>
        <taxon>Pocilloporidae</taxon>
        <taxon>Stylophora</taxon>
    </lineage>
</organism>
<name>A0A2B4SVR7_STYPI</name>
<proteinExistence type="predicted"/>
<feature type="compositionally biased region" description="Basic and acidic residues" evidence="1">
    <location>
        <begin position="2612"/>
        <end position="2625"/>
    </location>
</feature>
<dbReference type="InterPro" id="IPR035940">
    <property type="entry name" value="CAP_sf"/>
</dbReference>
<feature type="compositionally biased region" description="Low complexity" evidence="1">
    <location>
        <begin position="2017"/>
        <end position="2032"/>
    </location>
</feature>
<feature type="compositionally biased region" description="Acidic residues" evidence="1">
    <location>
        <begin position="585"/>
        <end position="595"/>
    </location>
</feature>
<evidence type="ECO:0000256" key="1">
    <source>
        <dbReference type="SAM" id="MobiDB-lite"/>
    </source>
</evidence>
<dbReference type="Pfam" id="PF00188">
    <property type="entry name" value="CAP"/>
    <property type="match status" value="5"/>
</dbReference>
<feature type="compositionally biased region" description="Basic and acidic residues" evidence="1">
    <location>
        <begin position="3093"/>
        <end position="3108"/>
    </location>
</feature>
<feature type="region of interest" description="Disordered" evidence="1">
    <location>
        <begin position="2597"/>
        <end position="2639"/>
    </location>
</feature>
<feature type="region of interest" description="Disordered" evidence="1">
    <location>
        <begin position="1999"/>
        <end position="2033"/>
    </location>
</feature>
<feature type="region of interest" description="Disordered" evidence="1">
    <location>
        <begin position="1215"/>
        <end position="1241"/>
    </location>
</feature>
<feature type="compositionally biased region" description="Acidic residues" evidence="1">
    <location>
        <begin position="1855"/>
        <end position="1869"/>
    </location>
</feature>
<feature type="region of interest" description="Disordered" evidence="1">
    <location>
        <begin position="573"/>
        <end position="607"/>
    </location>
</feature>
<dbReference type="OrthoDB" id="337038at2759"/>
<sequence length="3462" mass="391812">MEKGDLQRFRNECVAAHNFYRAGHGTAPLCWSSRLAESAQNWADYLASSVGGSLRYSTDKDIGENLACLWGSELNGQKVTRIWYEEGKYFDYNKPRVNSRTRSFCQVVWEGTRELGAGAAVTKHGKQIIVARYFPAVNKRDVTRNVKKARSTRDNEQPLAYDTRWSRLYVGLKEFHEECLAAHNEYRLRHGAAALQWSAELAWEAQQWAENLARSGELRHNDDDTVGENLAGMAGGELTGREATGMWYDEIEDYNFENPGYSENTSNFSQIVWVASESLGVGRALHDDLCVVVAFYEPPGNMEGSFGDNVLRMGSAVRQRKSKEPRGFVPPTPDLESFRLEMLVTHNYFRARHGSPPLVFSGVLTDEAQYWAERLLVTGAMESLDNSRIGISVAVLDKSQVSGVKVSELWYKEILNYDFDSPGFSNETLNFSQLVWQSSRKLGLGKATGVDGVTVIVARYEPVGNIDGLFVQNVRRRGHERGSCEPMIFHVEYRYRVRADSKSTTSFMSWEHEDAPTFGELQTDTVRTSDLDEFDENENILHRAHDQEVSNNLTVSDHFTRLVWIDPNSPTLQRKGVVEKPAQDDNGEQDEDEEKEDPRTAYEQDNTLEAADLTCVAEEPLLDTEEGELEEADLFSDPEDDLHQRFSEVRRSLSLDSEGTEPDMQRGSVLSKVAFFEMFQQGMETQSPSHSQTLLRRSVIQEELEELASLPKRSPSPQEEEVGREEEVMGEHECQLEFDDVFPAHREGDEEDVHLDEDTFDDEGEDEEESLVSVSETEDVLDFPDYDTRPDGPQDLEFEVVLSVTHEFSDKEQPAMEINDVYHEDISQEHSDVTEEEDQRLSSLTNVFLPTNLSTDSEFQITDNFRLCKDESPYLVEDAPDNSREERFKSSEAVIDEPRDSFQRTTDPEFCFATSKQEKVEIRMREILALEGLSFVEVSEDASDESCDFKETVEGKLVENIVNSERRREPDYERTPVEETCEATFREAVESEIDFEALFGKLHGDCDETEKTNVEQESDTVIVPSETVQVLSRDREGEVAAKLARLSADLGLTPITDDDDLKEEREAELEVTLDYQSTTSIPAHNESSSESAHEATIQAVWKSAKDLEEPQMRLDSLTPEDNAEHRCVALPRNYDQERTKALEETSLELNLVFSSPDEIIPSEEHVEPLDYHQASKSTTASEQPEIVEHIDAETHPVVHTKINYEDIFRSLEDENAESADEISETEHFEDTTRESTSQDEASRASLHIEKDTTVDQVFLSRCLPTSSEYISPESKQLEPVEETVEVRQVEKQRPASLYMEESCEVEEVVVDSPTSPRHISGEGLSLDRIEMASEEKVIAETNLVLLIHDEHESVNEINTETSIRHHIAGKTKNQELFDEITEETISDSNVRASLYRDEDVAVEDVSPTVPSVRTHLSNECESVQSFKEPEMVEQTEEENRSSLYMEENVFVDSVKYREAENSLHISSETCSSDMTEEVLEQHEDVQHASLVMHEETVVDVTTRSTSSPLYIIGDSASGKSFEEIYEDVFDEVERRASLSEEEDSIIHEVVPDAPSSPNHLVEEHKNVEPFENIDKELGKESKRASLFLEEEKDIVNAQTDSPSSPKHIAMESRNCETYHEMEEESIEESNRASLLRTHAIEDEEITFMPSPPKHLAGESVNMENFGEVEEEPTAEKKTSLSLEEKFSVEELKHSQTSVPIHIAGQDVCMTEFEEIPKEAAAPLELAQEFEESLEEVSYDDAIDPNNHIAGEVTNRKLITDEDDSPESDYGEQFEEFENTYRTQGLMGPAQSAHISGEIDNVVSCDEVMEDASRVEESVEYEDSLQLVTTTNMEDTNQSSLHVAVELSNIEAREESSEEEKQEEEVSPEEIEEALERATTIVLKSPHSLLSMAAAALEHKIDAAQQASEVVETQSEVSQQHNEEERLEVPVIFVNIADEESNNEEESACCVAEEPNIETEIQEQYDESPVQCKTEQTPVSESHVAAEFCISEFSSERHDVEKKTDLAEPFEESEEGSFSELMSESSSSPLHVSSELKDFQDYETIGEDSSTETYHATTLDETKFVSEKSFSKGMPLLYITEELSTQAMYDESVLNEKSITIETTEAYNEEEKPLERETNIFIAETPLQTAAEFSDSDYNYGVGEEDYSSEREFCEAFEEKEESSGKVSLFQGVGEPTGSVSENGLSDSQIAEEGNRISDETDNAHNFSTQELVYVHHRAKDVERDSIVYEEEIEEKGFTHQMETFTTVSQNEHRSVEVKSNFRVIETGESQGGENVFTGGEEQQMKTSHAIEETVQVISSKTTSQASSTNSHFAAASEEIHYKADKNSEGILQEELKKVQEVSFTSTKQTTRQTSWEKKENDQHFETGDQLSEGILEREVQDQETKKNEKLLSEDETEVRLLKGELLKSKAAEQQESLANPQLTVSKFVKRFVVHSGAKDVQEVHQIVRQEDVTVILKDDEASLEEESAEDHFEEEIDIMRMDEALSEEEFRGEGVENVDRNNSRLSKTDSADGMDRWNQEEGRQPLEDEQKKPLYEEEVDVSEVQPIYEEEVEMQRVKKKEDAYPSETEEEVISRPTFEEIEIAAYVSTIQAEEGSFKNQTADNMQLRPKSAKLEEELEVSTRQEVEEEGSEDFEPEGHSVAAVEMQRVKQKDAYPSETEDNVVSTPSFEEVIKMATYGSTIQAEEGSFESQSADNMQLTPKSAEFEEELDVATLQDVQEEGSEDFEPEGHSVAAVFEEEVEISASVEECKEPLFVSDDERKTVYYMESSEHFVEEGHVVENRATRRQPLDLSQVDLYEDERAATRYYVELSSTESLERAYGEVQEEASFTEKYVRQGDPLEENLEEFILVRYGDEFESSGEEDLSEQREIYVIPEEDNDGENSNLVKEELETEKEPLAESFYEREDEDVGLEEIRESPEFEIDDSPEDELDEEEQRQLEEYERLESFVILEEKLSQVESDEDCGDENAGFRGEERDENVFHSDVHSSSEETLHEDELGETMTTSSIRQAAVSADTESKEDKNADYQSTVTHQELPEDSSPVKDDELKGLEGAADSAGDDVSRKVSKELQTLSSQKGIPSDEGHQENVGATRESAEKGAHPEFKRVKDEENEPNLSSDSSGEQSISSEGSQSSTASVDLEGLDDFEEDCFLQHNLYRRQHRCKPLKWSDELAAGAKEWAEYLASVNSLERCEGKEFGQNLAIAQGIYLSGSEVVDIWYKESTDYNFDVPAFNAKCGNFTQVVWTSSREFGAGKAVADDGTQFVVAWYKPSGNIVGEFRDNVKPPKDSSSRVRRRRSSARRRSQSGIPPVTPAEREKFKTECVISHNYYRTFHNAPPLRWSPLLATEAQNYADRLVKTGSLSHSGQKDHGENLAYTWDSPLSARGAVDLWYDEVQDYDFDSPGYTSDTGHFTQLVWVGTEEFGMGMAAAPDGRHVAVGRYYPPGNIVGQFRENVRPREIAGIP</sequence>
<feature type="region of interest" description="Disordered" evidence="1">
    <location>
        <begin position="2955"/>
        <end position="3137"/>
    </location>
</feature>
<evidence type="ECO:0000313" key="4">
    <source>
        <dbReference type="Proteomes" id="UP000225706"/>
    </source>
</evidence>
<feature type="compositionally biased region" description="Basic and acidic residues" evidence="1">
    <location>
        <begin position="3277"/>
        <end position="3289"/>
    </location>
</feature>
<feature type="compositionally biased region" description="Basic and acidic residues" evidence="1">
    <location>
        <begin position="2972"/>
        <end position="2996"/>
    </location>
</feature>
<feature type="compositionally biased region" description="Basic and acidic residues" evidence="1">
    <location>
        <begin position="2887"/>
        <end position="2904"/>
    </location>
</feature>
<dbReference type="PROSITE" id="PS01009">
    <property type="entry name" value="CRISP_1"/>
    <property type="match status" value="1"/>
</dbReference>
<evidence type="ECO:0000259" key="2">
    <source>
        <dbReference type="SMART" id="SM00198"/>
    </source>
</evidence>
<dbReference type="SMART" id="SM00198">
    <property type="entry name" value="SCP"/>
    <property type="match status" value="5"/>
</dbReference>
<feature type="region of interest" description="Disordered" evidence="1">
    <location>
        <begin position="1850"/>
        <end position="1869"/>
    </location>
</feature>
<feature type="domain" description="SCP" evidence="2">
    <location>
        <begin position="8"/>
        <end position="141"/>
    </location>
</feature>
<dbReference type="FunFam" id="3.40.33.10:FF:000010">
    <property type="entry name" value="Predicted protein"/>
    <property type="match status" value="2"/>
</dbReference>
<gene>
    <name evidence="3" type="primary">GLIPR2</name>
    <name evidence="3" type="ORF">AWC38_SpisGene267</name>
</gene>
<feature type="compositionally biased region" description="Basic residues" evidence="1">
    <location>
        <begin position="3290"/>
        <end position="3302"/>
    </location>
</feature>
<protein>
    <submittedName>
        <fullName evidence="3">Golgi-associated plant pathogenesis-related protein 1</fullName>
    </submittedName>
</protein>
<feature type="domain" description="SCP" evidence="2">
    <location>
        <begin position="337"/>
        <end position="468"/>
    </location>
</feature>
<feature type="compositionally biased region" description="Basic and acidic residues" evidence="1">
    <location>
        <begin position="3040"/>
        <end position="3049"/>
    </location>
</feature>
<feature type="compositionally biased region" description="Basic and acidic residues" evidence="1">
    <location>
        <begin position="1224"/>
        <end position="1233"/>
    </location>
</feature>
<dbReference type="PANTHER" id="PTHR10334">
    <property type="entry name" value="CYSTEINE-RICH SECRETORY PROTEIN-RELATED"/>
    <property type="match status" value="1"/>
</dbReference>
<feature type="region of interest" description="Disordered" evidence="1">
    <location>
        <begin position="706"/>
        <end position="731"/>
    </location>
</feature>
<dbReference type="PRINTS" id="PR00837">
    <property type="entry name" value="V5TPXLIKE"/>
</dbReference>
<feature type="compositionally biased region" description="Polar residues" evidence="1">
    <location>
        <begin position="3068"/>
        <end position="3077"/>
    </location>
</feature>
<feature type="compositionally biased region" description="Basic and acidic residues" evidence="1">
    <location>
        <begin position="2553"/>
        <end position="2563"/>
    </location>
</feature>
<comment type="caution">
    <text evidence="3">The sequence shown here is derived from an EMBL/GenBank/DDBJ whole genome shotgun (WGS) entry which is preliminary data.</text>
</comment>
<feature type="domain" description="SCP" evidence="2">
    <location>
        <begin position="174"/>
        <end position="304"/>
    </location>
</feature>
<feature type="compositionally biased region" description="Acidic residues" evidence="1">
    <location>
        <begin position="2007"/>
        <end position="2016"/>
    </location>
</feature>
<dbReference type="Gene3D" id="3.40.33.10">
    <property type="entry name" value="CAP"/>
    <property type="match status" value="5"/>
</dbReference>
<dbReference type="GO" id="GO:0005576">
    <property type="term" value="C:extracellular region"/>
    <property type="evidence" value="ECO:0007669"/>
    <property type="project" value="InterPro"/>
</dbReference>
<feature type="compositionally biased region" description="Low complexity" evidence="1">
    <location>
        <begin position="3116"/>
        <end position="3133"/>
    </location>
</feature>
<feature type="compositionally biased region" description="Basic and acidic residues" evidence="1">
    <location>
        <begin position="2487"/>
        <end position="2535"/>
    </location>
</feature>
<dbReference type="PRINTS" id="PR00838">
    <property type="entry name" value="V5ALLERGEN"/>
</dbReference>
<dbReference type="Proteomes" id="UP000225706">
    <property type="component" value="Unassembled WGS sequence"/>
</dbReference>
<feature type="domain" description="SCP" evidence="2">
    <location>
        <begin position="3316"/>
        <end position="3447"/>
    </location>
</feature>
<dbReference type="InterPro" id="IPR018244">
    <property type="entry name" value="Allrgn_V5/Tpx1_CS"/>
</dbReference>
<dbReference type="SUPFAM" id="SSF55797">
    <property type="entry name" value="PR-1-like"/>
    <property type="match status" value="5"/>
</dbReference>
<feature type="region of interest" description="Disordered" evidence="1">
    <location>
        <begin position="3277"/>
        <end position="3312"/>
    </location>
</feature>
<dbReference type="EMBL" id="LSMT01000002">
    <property type="protein sequence ID" value="PFX34774.1"/>
    <property type="molecule type" value="Genomic_DNA"/>
</dbReference>
<feature type="domain" description="SCP" evidence="2">
    <location>
        <begin position="3144"/>
        <end position="3275"/>
    </location>
</feature>
<accession>A0A2B4SVR7</accession>
<dbReference type="CDD" id="cd05382">
    <property type="entry name" value="CAP_GAPR1-like"/>
    <property type="match status" value="5"/>
</dbReference>
<feature type="region of interest" description="Disordered" evidence="1">
    <location>
        <begin position="2857"/>
        <end position="2938"/>
    </location>
</feature>
<dbReference type="InterPro" id="IPR014044">
    <property type="entry name" value="CAP_dom"/>
</dbReference>
<feature type="compositionally biased region" description="Acidic residues" evidence="1">
    <location>
        <begin position="2626"/>
        <end position="2635"/>
    </location>
</feature>
<dbReference type="InterPro" id="IPR002413">
    <property type="entry name" value="V5_allergen-like"/>
</dbReference>
<feature type="region of interest" description="Disordered" evidence="1">
    <location>
        <begin position="2487"/>
        <end position="2575"/>
    </location>
</feature>
<feature type="compositionally biased region" description="Acidic residues" evidence="1">
    <location>
        <begin position="749"/>
        <end position="785"/>
    </location>
</feature>
<feature type="region of interest" description="Disordered" evidence="1">
    <location>
        <begin position="746"/>
        <end position="794"/>
    </location>
</feature>
<dbReference type="InterPro" id="IPR034113">
    <property type="entry name" value="SCP_GAPR1-like"/>
</dbReference>
<dbReference type="InterPro" id="IPR001283">
    <property type="entry name" value="CRISP-related"/>
</dbReference>
<feature type="compositionally biased region" description="Acidic residues" evidence="1">
    <location>
        <begin position="2920"/>
        <end position="2935"/>
    </location>
</feature>
<keyword evidence="4" id="KW-1185">Reference proteome</keyword>